<sequence length="104" mass="10869">MTNTSNTQPPNSRNTVPKAALKAISTSFGGWMRPAVARIILSLSRRCGGGVLLRAPTETYGPYGPLRSVAKTVGIGSGFHRSPRGPYGAPAGDPVRAPVRLAPE</sequence>
<gene>
    <name evidence="2" type="ORF">GCM10012285_44980</name>
</gene>
<dbReference type="EMBL" id="BMND01000021">
    <property type="protein sequence ID" value="GGN53240.1"/>
    <property type="molecule type" value="Genomic_DNA"/>
</dbReference>
<comment type="caution">
    <text evidence="2">The sequence shown here is derived from an EMBL/GenBank/DDBJ whole genome shotgun (WGS) entry which is preliminary data.</text>
</comment>
<evidence type="ECO:0000256" key="1">
    <source>
        <dbReference type="SAM" id="MobiDB-lite"/>
    </source>
</evidence>
<evidence type="ECO:0000313" key="3">
    <source>
        <dbReference type="Proteomes" id="UP000600080"/>
    </source>
</evidence>
<protein>
    <submittedName>
        <fullName evidence="2">Uncharacterized protein</fullName>
    </submittedName>
</protein>
<organism evidence="2 3">
    <name type="scientific">Streptomyces kronopolitis</name>
    <dbReference type="NCBI Taxonomy" id="1612435"/>
    <lineage>
        <taxon>Bacteria</taxon>
        <taxon>Bacillati</taxon>
        <taxon>Actinomycetota</taxon>
        <taxon>Actinomycetes</taxon>
        <taxon>Kitasatosporales</taxon>
        <taxon>Streptomycetaceae</taxon>
        <taxon>Streptomyces</taxon>
    </lineage>
</organism>
<reference evidence="3" key="1">
    <citation type="journal article" date="2019" name="Int. J. Syst. Evol. Microbiol.">
        <title>The Global Catalogue of Microorganisms (GCM) 10K type strain sequencing project: providing services to taxonomists for standard genome sequencing and annotation.</title>
        <authorList>
            <consortium name="The Broad Institute Genomics Platform"/>
            <consortium name="The Broad Institute Genome Sequencing Center for Infectious Disease"/>
            <person name="Wu L."/>
            <person name="Ma J."/>
        </authorList>
    </citation>
    <scope>NUCLEOTIDE SEQUENCE [LARGE SCALE GENOMIC DNA]</scope>
    <source>
        <strain evidence="3">CGMCC 4.7323</strain>
    </source>
</reference>
<dbReference type="Proteomes" id="UP000600080">
    <property type="component" value="Unassembled WGS sequence"/>
</dbReference>
<feature type="region of interest" description="Disordered" evidence="1">
    <location>
        <begin position="80"/>
        <end position="104"/>
    </location>
</feature>
<name>A0ABQ2JQC9_9ACTN</name>
<keyword evidence="3" id="KW-1185">Reference proteome</keyword>
<accession>A0ABQ2JQC9</accession>
<proteinExistence type="predicted"/>
<evidence type="ECO:0000313" key="2">
    <source>
        <dbReference type="EMBL" id="GGN53240.1"/>
    </source>
</evidence>